<dbReference type="InterPro" id="IPR007809">
    <property type="entry name" value="FlgN-like"/>
</dbReference>
<keyword evidence="4" id="KW-0282">Flagellum</keyword>
<sequence length="163" mass="18738">MNDSLDSLADALRDEIEHLGNLLGLFRDQQEGLVRPDPEKVLEEAQMIEQAARVANRFRQRREQLVQTIARTFAQPPSITLLRLLVEFPPEMQPMFEALIKEVNRLVHQTRRTARQNQRLLARTVEVHRETLRILRPDVFSPTYDRRGGVREGNGSGSFATAV</sequence>
<accession>A0ABZ1C8F2</accession>
<reference evidence="4 5" key="1">
    <citation type="submission" date="2021-08" db="EMBL/GenBank/DDBJ databases">
        <authorList>
            <person name="Zhang D."/>
            <person name="Zhang A."/>
            <person name="Wang L."/>
        </authorList>
    </citation>
    <scope>NUCLEOTIDE SEQUENCE [LARGE SCALE GENOMIC DNA]</scope>
    <source>
        <strain evidence="4 5">WL0086</strain>
    </source>
</reference>
<organism evidence="4 5">
    <name type="scientific">Actomonas aquatica</name>
    <dbReference type="NCBI Taxonomy" id="2866162"/>
    <lineage>
        <taxon>Bacteria</taxon>
        <taxon>Pseudomonadati</taxon>
        <taxon>Verrucomicrobiota</taxon>
        <taxon>Opitutia</taxon>
        <taxon>Opitutales</taxon>
        <taxon>Opitutaceae</taxon>
        <taxon>Actomonas</taxon>
    </lineage>
</organism>
<dbReference type="Pfam" id="PF05130">
    <property type="entry name" value="FlgN"/>
    <property type="match status" value="1"/>
</dbReference>
<comment type="similarity">
    <text evidence="2">Belongs to the FlgN family.</text>
</comment>
<gene>
    <name evidence="4" type="ORF">K1X11_022560</name>
</gene>
<dbReference type="InterPro" id="IPR036679">
    <property type="entry name" value="FlgN-like_sf"/>
</dbReference>
<evidence type="ECO:0000256" key="1">
    <source>
        <dbReference type="ARBA" id="ARBA00002397"/>
    </source>
</evidence>
<proteinExistence type="inferred from homology"/>
<dbReference type="Gene3D" id="1.20.58.300">
    <property type="entry name" value="FlgN-like"/>
    <property type="match status" value="1"/>
</dbReference>
<reference evidence="4 5" key="2">
    <citation type="submission" date="2023-12" db="EMBL/GenBank/DDBJ databases">
        <title>Description of an unclassified Opitutus bacterium of Verrucomicrobiota.</title>
        <authorList>
            <person name="Zhang D.-F."/>
        </authorList>
    </citation>
    <scope>NUCLEOTIDE SEQUENCE [LARGE SCALE GENOMIC DNA]</scope>
    <source>
        <strain evidence="4 5">WL0086</strain>
    </source>
</reference>
<keyword evidence="5" id="KW-1185">Reference proteome</keyword>
<evidence type="ECO:0000256" key="3">
    <source>
        <dbReference type="ARBA" id="ARBA00022795"/>
    </source>
</evidence>
<comment type="function">
    <text evidence="1">Required for the efficient initiation of filament assembly.</text>
</comment>
<name>A0ABZ1C8F2_9BACT</name>
<evidence type="ECO:0000313" key="5">
    <source>
        <dbReference type="Proteomes" id="UP000738431"/>
    </source>
</evidence>
<dbReference type="EMBL" id="CP139781">
    <property type="protein sequence ID" value="WRQ87607.1"/>
    <property type="molecule type" value="Genomic_DNA"/>
</dbReference>
<keyword evidence="3" id="KW-1005">Bacterial flagellum biogenesis</keyword>
<evidence type="ECO:0000256" key="2">
    <source>
        <dbReference type="ARBA" id="ARBA00007703"/>
    </source>
</evidence>
<dbReference type="RefSeq" id="WP_221030233.1">
    <property type="nucleotide sequence ID" value="NZ_CP139781.1"/>
</dbReference>
<protein>
    <submittedName>
        <fullName evidence="4">Flagellar protein FlgN</fullName>
    </submittedName>
</protein>
<keyword evidence="4" id="KW-0966">Cell projection</keyword>
<dbReference type="SUPFAM" id="SSF140566">
    <property type="entry name" value="FlgN-like"/>
    <property type="match status" value="1"/>
</dbReference>
<dbReference type="Proteomes" id="UP000738431">
    <property type="component" value="Chromosome"/>
</dbReference>
<evidence type="ECO:0000313" key="4">
    <source>
        <dbReference type="EMBL" id="WRQ87607.1"/>
    </source>
</evidence>
<keyword evidence="4" id="KW-0969">Cilium</keyword>